<dbReference type="NCBIfam" id="NF041730">
    <property type="entry name" value="XrtH_assoc"/>
    <property type="match status" value="1"/>
</dbReference>
<dbReference type="Proteomes" id="UP000242469">
    <property type="component" value="Unassembled WGS sequence"/>
</dbReference>
<reference evidence="3" key="1">
    <citation type="submission" date="2016-10" db="EMBL/GenBank/DDBJ databases">
        <authorList>
            <person name="Varghese N."/>
            <person name="Submissions S."/>
        </authorList>
    </citation>
    <scope>NUCLEOTIDE SEQUENCE [LARGE SCALE GENOMIC DNA]</scope>
    <source>
        <strain evidence="3">DSM 11526</strain>
    </source>
</reference>
<dbReference type="RefSeq" id="WP_091824849.1">
    <property type="nucleotide sequence ID" value="NZ_FNRJ01000004.1"/>
</dbReference>
<sequence length="202" mass="22866">MSHEPAQFNLKKFFVAVIFWMSCSFVFWYLLHDLIIQPAILISSLALESILPDVFDSLKLHKGNIVLITKLGELNGMIMSAKEAGNQIAYQINPKVLSYSLPFIVSLLLASSDEKTFKKIIIGIIILYPIIVMGTLFQSMKELFFGNALMHDFITQKVDFPLINEIIAIGYQFNTLIIPAVTPIIIWSWLENKKISSIANNK</sequence>
<keyword evidence="1" id="KW-0812">Transmembrane</keyword>
<dbReference type="STRING" id="1122198.SAMN02745729_104116"/>
<proteinExistence type="predicted"/>
<protein>
    <submittedName>
        <fullName evidence="2">Uncharacterized protein</fullName>
    </submittedName>
</protein>
<dbReference type="OrthoDB" id="6197083at2"/>
<dbReference type="InterPro" id="IPR049823">
    <property type="entry name" value="XrtH_assoc"/>
</dbReference>
<feature type="transmembrane region" description="Helical" evidence="1">
    <location>
        <begin position="12"/>
        <end position="30"/>
    </location>
</feature>
<organism evidence="2 3">
    <name type="scientific">Marinobacterium iners DSM 11526</name>
    <dbReference type="NCBI Taxonomy" id="1122198"/>
    <lineage>
        <taxon>Bacteria</taxon>
        <taxon>Pseudomonadati</taxon>
        <taxon>Pseudomonadota</taxon>
        <taxon>Gammaproteobacteria</taxon>
        <taxon>Oceanospirillales</taxon>
        <taxon>Oceanospirillaceae</taxon>
        <taxon>Marinobacterium</taxon>
    </lineage>
</organism>
<dbReference type="EMBL" id="FNRJ01000004">
    <property type="protein sequence ID" value="SEA53235.1"/>
    <property type="molecule type" value="Genomic_DNA"/>
</dbReference>
<keyword evidence="3" id="KW-1185">Reference proteome</keyword>
<keyword evidence="1" id="KW-1133">Transmembrane helix</keyword>
<evidence type="ECO:0000256" key="1">
    <source>
        <dbReference type="SAM" id="Phobius"/>
    </source>
</evidence>
<accession>A0A1H4BYH2</accession>
<gene>
    <name evidence="2" type="ORF">SAMN02745729_104116</name>
</gene>
<evidence type="ECO:0000313" key="2">
    <source>
        <dbReference type="EMBL" id="SEA53235.1"/>
    </source>
</evidence>
<feature type="transmembrane region" description="Helical" evidence="1">
    <location>
        <begin position="166"/>
        <end position="190"/>
    </location>
</feature>
<feature type="transmembrane region" description="Helical" evidence="1">
    <location>
        <begin position="120"/>
        <end position="140"/>
    </location>
</feature>
<keyword evidence="1" id="KW-0472">Membrane</keyword>
<name>A0A1H4BYH2_9GAMM</name>
<dbReference type="AlphaFoldDB" id="A0A1H4BYH2"/>
<evidence type="ECO:0000313" key="3">
    <source>
        <dbReference type="Proteomes" id="UP000242469"/>
    </source>
</evidence>